<proteinExistence type="predicted"/>
<gene>
    <name evidence="8" type="ORF">L484_014493</name>
</gene>
<dbReference type="SUPFAM" id="SSF101936">
    <property type="entry name" value="DNA-binding pseudobarrel domain"/>
    <property type="match status" value="1"/>
</dbReference>
<reference evidence="9" key="1">
    <citation type="submission" date="2013-01" db="EMBL/GenBank/DDBJ databases">
        <title>Draft Genome Sequence of a Mulberry Tree, Morus notabilis C.K. Schneid.</title>
        <authorList>
            <person name="He N."/>
            <person name="Zhao S."/>
        </authorList>
    </citation>
    <scope>NUCLEOTIDE SEQUENCE</scope>
</reference>
<feature type="compositionally biased region" description="Low complexity" evidence="6">
    <location>
        <begin position="7"/>
        <end position="29"/>
    </location>
</feature>
<dbReference type="GO" id="GO:0003700">
    <property type="term" value="F:DNA-binding transcription factor activity"/>
    <property type="evidence" value="ECO:0007669"/>
    <property type="project" value="InterPro"/>
</dbReference>
<dbReference type="Gene3D" id="2.40.330.10">
    <property type="entry name" value="DNA-binding pseudobarrel domain"/>
    <property type="match status" value="1"/>
</dbReference>
<evidence type="ECO:0000313" key="9">
    <source>
        <dbReference type="Proteomes" id="UP000030645"/>
    </source>
</evidence>
<dbReference type="PANTHER" id="PTHR31140">
    <property type="entry name" value="B3 DOMAIN-CONTAINING TRANSCRIPTION FACTOR ABI3"/>
    <property type="match status" value="1"/>
</dbReference>
<keyword evidence="5" id="KW-0539">Nucleus</keyword>
<evidence type="ECO:0000313" key="8">
    <source>
        <dbReference type="EMBL" id="EXC18093.1"/>
    </source>
</evidence>
<dbReference type="GO" id="GO:0005634">
    <property type="term" value="C:nucleus"/>
    <property type="evidence" value="ECO:0007669"/>
    <property type="project" value="UniProtKB-SubCell"/>
</dbReference>
<organism evidence="8 9">
    <name type="scientific">Morus notabilis</name>
    <dbReference type="NCBI Taxonomy" id="981085"/>
    <lineage>
        <taxon>Eukaryota</taxon>
        <taxon>Viridiplantae</taxon>
        <taxon>Streptophyta</taxon>
        <taxon>Embryophyta</taxon>
        <taxon>Tracheophyta</taxon>
        <taxon>Spermatophyta</taxon>
        <taxon>Magnoliopsida</taxon>
        <taxon>eudicotyledons</taxon>
        <taxon>Gunneridae</taxon>
        <taxon>Pentapetalae</taxon>
        <taxon>rosids</taxon>
        <taxon>fabids</taxon>
        <taxon>Rosales</taxon>
        <taxon>Moraceae</taxon>
        <taxon>Moreae</taxon>
        <taxon>Morus</taxon>
    </lineage>
</organism>
<dbReference type="GO" id="GO:0003677">
    <property type="term" value="F:DNA binding"/>
    <property type="evidence" value="ECO:0007669"/>
    <property type="project" value="UniProtKB-KW"/>
</dbReference>
<feature type="region of interest" description="Disordered" evidence="6">
    <location>
        <begin position="320"/>
        <end position="358"/>
    </location>
</feature>
<feature type="compositionally biased region" description="Low complexity" evidence="6">
    <location>
        <begin position="137"/>
        <end position="164"/>
    </location>
</feature>
<feature type="domain" description="TF-B3" evidence="7">
    <location>
        <begin position="216"/>
        <end position="317"/>
    </location>
</feature>
<evidence type="ECO:0000256" key="3">
    <source>
        <dbReference type="ARBA" id="ARBA00023125"/>
    </source>
</evidence>
<dbReference type="PROSITE" id="PS50863">
    <property type="entry name" value="B3"/>
    <property type="match status" value="1"/>
</dbReference>
<evidence type="ECO:0000256" key="6">
    <source>
        <dbReference type="SAM" id="MobiDB-lite"/>
    </source>
</evidence>
<dbReference type="InterPro" id="IPR015300">
    <property type="entry name" value="DNA-bd_pseudobarrel_sf"/>
</dbReference>
<name>W9SN80_9ROSA</name>
<evidence type="ECO:0000256" key="1">
    <source>
        <dbReference type="ARBA" id="ARBA00004123"/>
    </source>
</evidence>
<dbReference type="PANTHER" id="PTHR31140:SF74">
    <property type="entry name" value="B3 DOMAIN-CONTAINING TRANSCRIPTION FACTOR LEC2"/>
    <property type="match status" value="1"/>
</dbReference>
<keyword evidence="2" id="KW-0805">Transcription regulation</keyword>
<evidence type="ECO:0000256" key="2">
    <source>
        <dbReference type="ARBA" id="ARBA00023015"/>
    </source>
</evidence>
<protein>
    <submittedName>
        <fullName evidence="8">B3 domain-containing transcription factor LEC2</fullName>
    </submittedName>
</protein>
<feature type="compositionally biased region" description="Polar residues" evidence="6">
    <location>
        <begin position="323"/>
        <end position="332"/>
    </location>
</feature>
<dbReference type="eggNOG" id="ENOG502S2IE">
    <property type="taxonomic scope" value="Eukaryota"/>
</dbReference>
<dbReference type="Pfam" id="PF02362">
    <property type="entry name" value="B3"/>
    <property type="match status" value="1"/>
</dbReference>
<keyword evidence="3" id="KW-0238">DNA-binding</keyword>
<evidence type="ECO:0000256" key="4">
    <source>
        <dbReference type="ARBA" id="ARBA00023163"/>
    </source>
</evidence>
<sequence>MEKFPISSTSTSNVLSSSSASNSMAANNDSNNNHNSQYCFSIYKPPNYCYQYPLQMQTLLHQHQGLVQFPAGAGGQSFSVPGNFAVAVGGQNGSVKLGVANPQSNVVSMSKEQEKRLFDAWMTKAARSKRKLARQRSLTLSRSTSTSSSNSNSNSNPNYSSTTTGVSLSQRDSTRSEAVLPISGTHFKNADNKISTINRDLYNFCTPDKKRLRALLKKELKNSDVGSLGRIVLPKREAEEKLPILSDKEGIQVLIRDVYSNKEWSLRYKYWSNNKSRMYVLENTGDFVKQNGLEIGDSVTLYEDECKNLFVSFKKRERAEPSEASNKQLPALSNQNTNDNNSPTSDDTDYSSDKTDQETDYDNLYANFAHDELTRDEDEAFLALLIQQLNHKEQQLEANSLVTCGRWEESAKCDAPSHNYNNDAVTGQETANKSPPPLKIEAADDHLDDCYGSLGTLPEIDRYRYYSYATLFDRIMSDKS</sequence>
<evidence type="ECO:0000259" key="7">
    <source>
        <dbReference type="PROSITE" id="PS50863"/>
    </source>
</evidence>
<feature type="region of interest" description="Disordered" evidence="6">
    <location>
        <begin position="129"/>
        <end position="175"/>
    </location>
</feature>
<dbReference type="EMBL" id="KE345830">
    <property type="protein sequence ID" value="EXC18093.1"/>
    <property type="molecule type" value="Genomic_DNA"/>
</dbReference>
<dbReference type="InterPro" id="IPR003340">
    <property type="entry name" value="B3_DNA-bd"/>
</dbReference>
<dbReference type="InterPro" id="IPR044800">
    <property type="entry name" value="LEC2-like"/>
</dbReference>
<accession>W9SN80</accession>
<dbReference type="CDD" id="cd10017">
    <property type="entry name" value="B3_DNA"/>
    <property type="match status" value="1"/>
</dbReference>
<keyword evidence="4" id="KW-0804">Transcription</keyword>
<keyword evidence="9" id="KW-1185">Reference proteome</keyword>
<dbReference type="AlphaFoldDB" id="W9SN80"/>
<feature type="compositionally biased region" description="Low complexity" evidence="6">
    <location>
        <begin position="333"/>
        <end position="345"/>
    </location>
</feature>
<feature type="region of interest" description="Disordered" evidence="6">
    <location>
        <begin position="1"/>
        <end position="29"/>
    </location>
</feature>
<dbReference type="SMART" id="SM01019">
    <property type="entry name" value="B3"/>
    <property type="match status" value="1"/>
</dbReference>
<comment type="subcellular location">
    <subcellularLocation>
        <location evidence="1">Nucleus</location>
    </subcellularLocation>
</comment>
<dbReference type="Proteomes" id="UP000030645">
    <property type="component" value="Unassembled WGS sequence"/>
</dbReference>
<dbReference type="STRING" id="981085.W9SN80"/>
<evidence type="ECO:0000256" key="5">
    <source>
        <dbReference type="ARBA" id="ARBA00023242"/>
    </source>
</evidence>